<dbReference type="eggNOG" id="COG1653">
    <property type="taxonomic scope" value="Bacteria"/>
</dbReference>
<dbReference type="PATRIC" id="fig|1231190.3.peg.2317"/>
<evidence type="ECO:0000256" key="5">
    <source>
        <dbReference type="SAM" id="SignalP"/>
    </source>
</evidence>
<dbReference type="SUPFAM" id="SSF53850">
    <property type="entry name" value="Periplasmic binding protein-like II"/>
    <property type="match status" value="1"/>
</dbReference>
<name>K2PNJ6_9HYPH</name>
<dbReference type="PANTHER" id="PTHR30061:SF50">
    <property type="entry name" value="MALTOSE_MALTODEXTRIN-BINDING PERIPLASMIC PROTEIN"/>
    <property type="match status" value="1"/>
</dbReference>
<keyword evidence="4" id="KW-0574">Periplasm</keyword>
<feature type="signal peptide" evidence="5">
    <location>
        <begin position="1"/>
        <end position="24"/>
    </location>
</feature>
<dbReference type="GO" id="GO:0055052">
    <property type="term" value="C:ATP-binding cassette (ABC) transporter complex, substrate-binding subunit-containing"/>
    <property type="evidence" value="ECO:0007669"/>
    <property type="project" value="TreeGrafter"/>
</dbReference>
<dbReference type="InterPro" id="IPR006061">
    <property type="entry name" value="SBP_1_CS"/>
</dbReference>
<dbReference type="GO" id="GO:0042956">
    <property type="term" value="P:maltodextrin transmembrane transport"/>
    <property type="evidence" value="ECO:0007669"/>
    <property type="project" value="TreeGrafter"/>
</dbReference>
<keyword evidence="7" id="KW-1185">Reference proteome</keyword>
<organism evidence="6 7">
    <name type="scientific">Nitratireductor indicus C115</name>
    <dbReference type="NCBI Taxonomy" id="1231190"/>
    <lineage>
        <taxon>Bacteria</taxon>
        <taxon>Pseudomonadati</taxon>
        <taxon>Pseudomonadota</taxon>
        <taxon>Alphaproteobacteria</taxon>
        <taxon>Hyphomicrobiales</taxon>
        <taxon>Phyllobacteriaceae</taxon>
        <taxon>Nitratireductor</taxon>
    </lineage>
</organism>
<dbReference type="EMBL" id="AMSI01000006">
    <property type="protein sequence ID" value="EKF42607.1"/>
    <property type="molecule type" value="Genomic_DNA"/>
</dbReference>
<dbReference type="GO" id="GO:1901982">
    <property type="term" value="F:maltose binding"/>
    <property type="evidence" value="ECO:0007669"/>
    <property type="project" value="TreeGrafter"/>
</dbReference>
<dbReference type="GO" id="GO:0015768">
    <property type="term" value="P:maltose transport"/>
    <property type="evidence" value="ECO:0007669"/>
    <property type="project" value="TreeGrafter"/>
</dbReference>
<proteinExistence type="inferred from homology"/>
<dbReference type="GO" id="GO:0055085">
    <property type="term" value="P:transmembrane transport"/>
    <property type="evidence" value="ECO:0007669"/>
    <property type="project" value="InterPro"/>
</dbReference>
<dbReference type="PROSITE" id="PS51318">
    <property type="entry name" value="TAT"/>
    <property type="match status" value="1"/>
</dbReference>
<dbReference type="Proteomes" id="UP000007374">
    <property type="component" value="Unassembled WGS sequence"/>
</dbReference>
<dbReference type="InterPro" id="IPR006059">
    <property type="entry name" value="SBP"/>
</dbReference>
<dbReference type="PANTHER" id="PTHR30061">
    <property type="entry name" value="MALTOSE-BINDING PERIPLASMIC PROTEIN"/>
    <property type="match status" value="1"/>
</dbReference>
<keyword evidence="3 5" id="KW-0732">Signal</keyword>
<evidence type="ECO:0000256" key="2">
    <source>
        <dbReference type="ARBA" id="ARBA00022448"/>
    </source>
</evidence>
<sequence>MIDRRNLMAGVAALALLGSVAAAAAEPAEISFAASMLGEPLRGPLLTALVEEFNQSQDAVHVTPVTTPFSSFGTTMFTQMGGGGGPDVIAFDQPNIYAAAEAGLLVSLDEVVDGVTLLPGNNSLIVDGVQYGVALDISNYALIYNPTLVTKVPTTFDELVAEAKAQTKDGVYGFAFRHTQAEEAGVWYDLSNYVYGNGGHWAVDGNPTINSAETIAGVTAYKTLYDANVIPKGADAATYRRMFAEGKIAMMIDNGGIPTVLKGTNPDAAIAAAPAPLPTKAIGQVMAALAINGNSKSPDAAKAFMKWFLTPETQAKVQGFLGGSTAATPIARTKEELEKAPYIEVFDSLGDVALPFMPQGLEAETPQVRNIVVEAVMRVLAGQTDVAAAMNEAQSQVEALR</sequence>
<dbReference type="AlphaFoldDB" id="K2PNJ6"/>
<evidence type="ECO:0000256" key="3">
    <source>
        <dbReference type="ARBA" id="ARBA00022729"/>
    </source>
</evidence>
<dbReference type="STRING" id="721133.SAMN05216176_106255"/>
<dbReference type="OrthoDB" id="7319459at2"/>
<protein>
    <submittedName>
        <fullName evidence="6">Sugar ABC transporter</fullName>
    </submittedName>
</protein>
<feature type="chain" id="PRO_5003862778" evidence="5">
    <location>
        <begin position="25"/>
        <end position="401"/>
    </location>
</feature>
<evidence type="ECO:0000256" key="1">
    <source>
        <dbReference type="ARBA" id="ARBA00008520"/>
    </source>
</evidence>
<dbReference type="InterPro" id="IPR006311">
    <property type="entry name" value="TAT_signal"/>
</dbReference>
<keyword evidence="2" id="KW-0813">Transport</keyword>
<dbReference type="Pfam" id="PF01547">
    <property type="entry name" value="SBP_bac_1"/>
    <property type="match status" value="1"/>
</dbReference>
<gene>
    <name evidence="6" type="ORF">NA8A_11108</name>
</gene>
<dbReference type="RefSeq" id="WP_009756610.1">
    <property type="nucleotide sequence ID" value="NZ_AMSI01000006.1"/>
</dbReference>
<dbReference type="PROSITE" id="PS01037">
    <property type="entry name" value="SBP_BACTERIAL_1"/>
    <property type="match status" value="1"/>
</dbReference>
<evidence type="ECO:0000256" key="4">
    <source>
        <dbReference type="ARBA" id="ARBA00022764"/>
    </source>
</evidence>
<dbReference type="Gene3D" id="3.40.190.10">
    <property type="entry name" value="Periplasmic binding protein-like II"/>
    <property type="match status" value="1"/>
</dbReference>
<comment type="caution">
    <text evidence="6">The sequence shown here is derived from an EMBL/GenBank/DDBJ whole genome shotgun (WGS) entry which is preliminary data.</text>
</comment>
<accession>K2PNJ6</accession>
<evidence type="ECO:0000313" key="7">
    <source>
        <dbReference type="Proteomes" id="UP000007374"/>
    </source>
</evidence>
<reference evidence="6 7" key="1">
    <citation type="journal article" date="2012" name="J. Bacteriol.">
        <title>Genome Sequence of Nitratireductor indicus Type Strain C115.</title>
        <authorList>
            <person name="Lai Q."/>
            <person name="Li G."/>
            <person name="Yu Z."/>
            <person name="Shao Z."/>
        </authorList>
    </citation>
    <scope>NUCLEOTIDE SEQUENCE [LARGE SCALE GENOMIC DNA]</scope>
    <source>
        <strain evidence="6 7">C115</strain>
    </source>
</reference>
<comment type="similarity">
    <text evidence="1">Belongs to the bacterial solute-binding protein 1 family.</text>
</comment>
<evidence type="ECO:0000313" key="6">
    <source>
        <dbReference type="EMBL" id="EKF42607.1"/>
    </source>
</evidence>